<proteinExistence type="inferred from homology"/>
<organism evidence="12 13">
    <name type="scientific">Crotalus adamanteus</name>
    <name type="common">Eastern diamondback rattlesnake</name>
    <dbReference type="NCBI Taxonomy" id="8729"/>
    <lineage>
        <taxon>Eukaryota</taxon>
        <taxon>Metazoa</taxon>
        <taxon>Chordata</taxon>
        <taxon>Craniata</taxon>
        <taxon>Vertebrata</taxon>
        <taxon>Euteleostomi</taxon>
        <taxon>Lepidosauria</taxon>
        <taxon>Squamata</taxon>
        <taxon>Bifurcata</taxon>
        <taxon>Unidentata</taxon>
        <taxon>Episquamata</taxon>
        <taxon>Toxicofera</taxon>
        <taxon>Serpentes</taxon>
        <taxon>Colubroidea</taxon>
        <taxon>Viperidae</taxon>
        <taxon>Crotalinae</taxon>
        <taxon>Crotalus</taxon>
    </lineage>
</organism>
<evidence type="ECO:0000256" key="1">
    <source>
        <dbReference type="ARBA" id="ARBA00004123"/>
    </source>
</evidence>
<dbReference type="InterPro" id="IPR050527">
    <property type="entry name" value="Snail/Krueppel_Znf"/>
</dbReference>
<dbReference type="Proteomes" id="UP001474421">
    <property type="component" value="Unassembled WGS sequence"/>
</dbReference>
<evidence type="ECO:0000256" key="6">
    <source>
        <dbReference type="ARBA" id="ARBA00023125"/>
    </source>
</evidence>
<comment type="subcellular location">
    <subcellularLocation>
        <location evidence="1">Nucleus</location>
    </subcellularLocation>
</comment>
<evidence type="ECO:0000256" key="10">
    <source>
        <dbReference type="SAM" id="MobiDB-lite"/>
    </source>
</evidence>
<keyword evidence="4 9" id="KW-0863">Zinc-finger</keyword>
<evidence type="ECO:0000256" key="8">
    <source>
        <dbReference type="ARBA" id="ARBA00037948"/>
    </source>
</evidence>
<dbReference type="PROSITE" id="PS50157">
    <property type="entry name" value="ZINC_FINGER_C2H2_2"/>
    <property type="match status" value="4"/>
</dbReference>
<feature type="domain" description="C2H2-type" evidence="11">
    <location>
        <begin position="369"/>
        <end position="396"/>
    </location>
</feature>
<dbReference type="PANTHER" id="PTHR24388:SF40">
    <property type="entry name" value="ZINC FINGER PROTEIN SNAI3"/>
    <property type="match status" value="1"/>
</dbReference>
<dbReference type="GO" id="GO:0000981">
    <property type="term" value="F:DNA-binding transcription factor activity, RNA polymerase II-specific"/>
    <property type="evidence" value="ECO:0007669"/>
    <property type="project" value="TreeGrafter"/>
</dbReference>
<sequence>MDGVSGAEGSEEQLVEGSPSAPCKERATACGEALEDSGSCRSWGGRSLSPNPPPAASPTPLDQAPGLRMRLPAFAQSGCTCAGGTLGSHEGSGDRPGPCRAGLEGSPCQPGLCTCRGGGGAAEAPDGPRAAVGWRRSHANEAAALGHLPGRPPASPPAMPRSFLVKKPSGSRLPDYGQLETRRQECNRPSHTWMTCSFSIQDATPCPSIPHEASPLRSHSFTPASLSPPLLQSREAKGQLALNPQSGERAGGSRGSATPLRDNPNNLNLPPAFSLLPWRTCPSLGHLAEAEGHQLPAEPGVRTDPLERFTCLDCHKPYSTFSGLARHQQQCCKLQAAATTRFFSCKYCNKGYTSLGALKMHIRTHTLPCVCKICSKAFSRPWLLQGHIRTHTGEKPYSCSHCSRAFADRSNLRAHLQTHSEIKRYQCCACSKTFSRMSLLLRHKEAASCATAS</sequence>
<keyword evidence="13" id="KW-1185">Reference proteome</keyword>
<feature type="domain" description="C2H2-type" evidence="11">
    <location>
        <begin position="343"/>
        <end position="366"/>
    </location>
</feature>
<feature type="domain" description="C2H2-type" evidence="11">
    <location>
        <begin position="397"/>
        <end position="424"/>
    </location>
</feature>
<dbReference type="Gene3D" id="3.30.160.60">
    <property type="entry name" value="Classic Zinc Finger"/>
    <property type="match status" value="3"/>
</dbReference>
<feature type="region of interest" description="Disordered" evidence="10">
    <location>
        <begin position="241"/>
        <end position="266"/>
    </location>
</feature>
<gene>
    <name evidence="12" type="ORF">NXF25_016726</name>
</gene>
<dbReference type="AlphaFoldDB" id="A0AAW1ATX1"/>
<protein>
    <submittedName>
        <fullName evidence="12">Zinc finger protein SNAI3</fullName>
    </submittedName>
</protein>
<evidence type="ECO:0000256" key="3">
    <source>
        <dbReference type="ARBA" id="ARBA00022737"/>
    </source>
</evidence>
<dbReference type="FunFam" id="3.30.160.60:FF:000085">
    <property type="entry name" value="Snail zinc finger protein"/>
    <property type="match status" value="1"/>
</dbReference>
<keyword evidence="6" id="KW-0238">DNA-binding</keyword>
<dbReference type="GO" id="GO:0008270">
    <property type="term" value="F:zinc ion binding"/>
    <property type="evidence" value="ECO:0007669"/>
    <property type="project" value="UniProtKB-KW"/>
</dbReference>
<dbReference type="GO" id="GO:0000978">
    <property type="term" value="F:RNA polymerase II cis-regulatory region sequence-specific DNA binding"/>
    <property type="evidence" value="ECO:0007669"/>
    <property type="project" value="TreeGrafter"/>
</dbReference>
<dbReference type="EMBL" id="JAOTOJ010000015">
    <property type="protein sequence ID" value="KAK9392637.1"/>
    <property type="molecule type" value="Genomic_DNA"/>
</dbReference>
<dbReference type="SUPFAM" id="SSF57667">
    <property type="entry name" value="beta-beta-alpha zinc fingers"/>
    <property type="match status" value="3"/>
</dbReference>
<evidence type="ECO:0000313" key="12">
    <source>
        <dbReference type="EMBL" id="KAK9392637.1"/>
    </source>
</evidence>
<evidence type="ECO:0000256" key="4">
    <source>
        <dbReference type="ARBA" id="ARBA00022771"/>
    </source>
</evidence>
<dbReference type="FunFam" id="3.30.160.60:FF:000207">
    <property type="entry name" value="zinc finger protein SNAI2"/>
    <property type="match status" value="1"/>
</dbReference>
<keyword evidence="2" id="KW-0479">Metal-binding</keyword>
<dbReference type="GO" id="GO:0005634">
    <property type="term" value="C:nucleus"/>
    <property type="evidence" value="ECO:0007669"/>
    <property type="project" value="UniProtKB-SubCell"/>
</dbReference>
<evidence type="ECO:0000256" key="9">
    <source>
        <dbReference type="PROSITE-ProRule" id="PRU00042"/>
    </source>
</evidence>
<dbReference type="PROSITE" id="PS00028">
    <property type="entry name" value="ZINC_FINGER_C2H2_1"/>
    <property type="match status" value="3"/>
</dbReference>
<dbReference type="FunFam" id="3.30.160.60:FF:000043">
    <property type="entry name" value="Scratch family zinc finger 2"/>
    <property type="match status" value="1"/>
</dbReference>
<dbReference type="PANTHER" id="PTHR24388">
    <property type="entry name" value="ZINC FINGER PROTEIN"/>
    <property type="match status" value="1"/>
</dbReference>
<feature type="compositionally biased region" description="Low complexity" evidence="10">
    <location>
        <begin position="255"/>
        <end position="266"/>
    </location>
</feature>
<feature type="region of interest" description="Disordered" evidence="10">
    <location>
        <begin position="209"/>
        <end position="229"/>
    </location>
</feature>
<name>A0AAW1ATX1_CROAD</name>
<evidence type="ECO:0000256" key="7">
    <source>
        <dbReference type="ARBA" id="ARBA00023242"/>
    </source>
</evidence>
<evidence type="ECO:0000259" key="11">
    <source>
        <dbReference type="PROSITE" id="PS50157"/>
    </source>
</evidence>
<dbReference type="Pfam" id="PF00096">
    <property type="entry name" value="zf-C2H2"/>
    <property type="match status" value="4"/>
</dbReference>
<feature type="domain" description="C2H2-type" evidence="11">
    <location>
        <begin position="425"/>
        <end position="444"/>
    </location>
</feature>
<keyword evidence="5" id="KW-0862">Zinc</keyword>
<evidence type="ECO:0000313" key="13">
    <source>
        <dbReference type="Proteomes" id="UP001474421"/>
    </source>
</evidence>
<dbReference type="FunFam" id="3.30.160.60:FF:000860">
    <property type="entry name" value="zinc finger protein SNAI2"/>
    <property type="match status" value="1"/>
</dbReference>
<keyword evidence="3" id="KW-0677">Repeat</keyword>
<dbReference type="InterPro" id="IPR036236">
    <property type="entry name" value="Znf_C2H2_sf"/>
</dbReference>
<keyword evidence="7" id="KW-0539">Nucleus</keyword>
<feature type="region of interest" description="Disordered" evidence="10">
    <location>
        <begin position="145"/>
        <end position="176"/>
    </location>
</feature>
<dbReference type="SMART" id="SM00355">
    <property type="entry name" value="ZnF_C2H2"/>
    <property type="match status" value="5"/>
</dbReference>
<reference evidence="12 13" key="1">
    <citation type="journal article" date="2024" name="Proc. Natl. Acad. Sci. U.S.A.">
        <title>The genetic regulatory architecture and epigenomic basis for age-related changes in rattlesnake venom.</title>
        <authorList>
            <person name="Hogan M.P."/>
            <person name="Holding M.L."/>
            <person name="Nystrom G.S."/>
            <person name="Colston T.J."/>
            <person name="Bartlett D.A."/>
            <person name="Mason A.J."/>
            <person name="Ellsworth S.A."/>
            <person name="Rautsaw R.M."/>
            <person name="Lawrence K.C."/>
            <person name="Strickland J.L."/>
            <person name="He B."/>
            <person name="Fraser P."/>
            <person name="Margres M.J."/>
            <person name="Gilbert D.M."/>
            <person name="Gibbs H.L."/>
            <person name="Parkinson C.L."/>
            <person name="Rokyta D.R."/>
        </authorList>
    </citation>
    <scope>NUCLEOTIDE SEQUENCE [LARGE SCALE GENOMIC DNA]</scope>
    <source>
        <strain evidence="12">DRR0105</strain>
    </source>
</reference>
<feature type="region of interest" description="Disordered" evidence="10">
    <location>
        <begin position="1"/>
        <end position="65"/>
    </location>
</feature>
<accession>A0AAW1ATX1</accession>
<evidence type="ECO:0000256" key="2">
    <source>
        <dbReference type="ARBA" id="ARBA00022723"/>
    </source>
</evidence>
<evidence type="ECO:0000256" key="5">
    <source>
        <dbReference type="ARBA" id="ARBA00022833"/>
    </source>
</evidence>
<comment type="similarity">
    <text evidence="8">Belongs to the snail C2H2-type zinc-finger protein family.</text>
</comment>
<dbReference type="InterPro" id="IPR013087">
    <property type="entry name" value="Znf_C2H2_type"/>
</dbReference>
<comment type="caution">
    <text evidence="12">The sequence shown here is derived from an EMBL/GenBank/DDBJ whole genome shotgun (WGS) entry which is preliminary data.</text>
</comment>
<feature type="compositionally biased region" description="Pro residues" evidence="10">
    <location>
        <begin position="150"/>
        <end position="159"/>
    </location>
</feature>